<dbReference type="STRING" id="136037.A0A067QWA3"/>
<evidence type="ECO:0008006" key="3">
    <source>
        <dbReference type="Google" id="ProtNLM"/>
    </source>
</evidence>
<dbReference type="EMBL" id="KK852870">
    <property type="protein sequence ID" value="KDR14607.1"/>
    <property type="molecule type" value="Genomic_DNA"/>
</dbReference>
<evidence type="ECO:0000313" key="1">
    <source>
        <dbReference type="EMBL" id="KDR14607.1"/>
    </source>
</evidence>
<name>A0A067QWA3_ZOONE</name>
<evidence type="ECO:0000313" key="2">
    <source>
        <dbReference type="Proteomes" id="UP000027135"/>
    </source>
</evidence>
<keyword evidence="2" id="KW-1185">Reference proteome</keyword>
<dbReference type="eggNOG" id="ENOG502S9Y3">
    <property type="taxonomic scope" value="Eukaryota"/>
</dbReference>
<protein>
    <recommendedName>
        <fullName evidence="3">Endonuclease-reverse transcriptase</fullName>
    </recommendedName>
</protein>
<sequence>MWCWRRTEKIRWTDRVTNEEVLRRVNEQRSILQAITRRKANWLGHIMRRNGILSDITEGQVEGKRGLGRRRIQLTDDLKQGKKMTFQELKREAENRENWRALFGQSNGPVVRQNT</sequence>
<dbReference type="InParanoid" id="A0A067QWA3"/>
<proteinExistence type="predicted"/>
<accession>A0A067QWA3</accession>
<dbReference type="OMA" id="MLRISWI"/>
<gene>
    <name evidence="1" type="ORF">L798_11187</name>
</gene>
<organism evidence="1 2">
    <name type="scientific">Zootermopsis nevadensis</name>
    <name type="common">Dampwood termite</name>
    <dbReference type="NCBI Taxonomy" id="136037"/>
    <lineage>
        <taxon>Eukaryota</taxon>
        <taxon>Metazoa</taxon>
        <taxon>Ecdysozoa</taxon>
        <taxon>Arthropoda</taxon>
        <taxon>Hexapoda</taxon>
        <taxon>Insecta</taxon>
        <taxon>Pterygota</taxon>
        <taxon>Neoptera</taxon>
        <taxon>Polyneoptera</taxon>
        <taxon>Dictyoptera</taxon>
        <taxon>Blattodea</taxon>
        <taxon>Blattoidea</taxon>
        <taxon>Termitoidae</taxon>
        <taxon>Termopsidae</taxon>
        <taxon>Zootermopsis</taxon>
    </lineage>
</organism>
<reference evidence="1 2" key="1">
    <citation type="journal article" date="2014" name="Nat. Commun.">
        <title>Molecular traces of alternative social organization in a termite genome.</title>
        <authorList>
            <person name="Terrapon N."/>
            <person name="Li C."/>
            <person name="Robertson H.M."/>
            <person name="Ji L."/>
            <person name="Meng X."/>
            <person name="Booth W."/>
            <person name="Chen Z."/>
            <person name="Childers C.P."/>
            <person name="Glastad K.M."/>
            <person name="Gokhale K."/>
            <person name="Gowin J."/>
            <person name="Gronenberg W."/>
            <person name="Hermansen R.A."/>
            <person name="Hu H."/>
            <person name="Hunt B.G."/>
            <person name="Huylmans A.K."/>
            <person name="Khalil S.M."/>
            <person name="Mitchell R.D."/>
            <person name="Munoz-Torres M.C."/>
            <person name="Mustard J.A."/>
            <person name="Pan H."/>
            <person name="Reese J.T."/>
            <person name="Scharf M.E."/>
            <person name="Sun F."/>
            <person name="Vogel H."/>
            <person name="Xiao J."/>
            <person name="Yang W."/>
            <person name="Yang Z."/>
            <person name="Yang Z."/>
            <person name="Zhou J."/>
            <person name="Zhu J."/>
            <person name="Brent C.S."/>
            <person name="Elsik C.G."/>
            <person name="Goodisman M.A."/>
            <person name="Liberles D.A."/>
            <person name="Roe R.M."/>
            <person name="Vargo E.L."/>
            <person name="Vilcinskas A."/>
            <person name="Wang J."/>
            <person name="Bornberg-Bauer E."/>
            <person name="Korb J."/>
            <person name="Zhang G."/>
            <person name="Liebig J."/>
        </authorList>
    </citation>
    <scope>NUCLEOTIDE SEQUENCE [LARGE SCALE GENOMIC DNA]</scope>
    <source>
        <tissue evidence="1">Whole organism</tissue>
    </source>
</reference>
<dbReference type="Proteomes" id="UP000027135">
    <property type="component" value="Unassembled WGS sequence"/>
</dbReference>
<dbReference type="AlphaFoldDB" id="A0A067QWA3"/>